<dbReference type="Proteomes" id="UP000247480">
    <property type="component" value="Unassembled WGS sequence"/>
</dbReference>
<organism evidence="1 2">
    <name type="scientific">Pseudomonas syringae pv. actinidiae</name>
    <dbReference type="NCBI Taxonomy" id="103796"/>
    <lineage>
        <taxon>Bacteria</taxon>
        <taxon>Pseudomonadati</taxon>
        <taxon>Pseudomonadota</taxon>
        <taxon>Gammaproteobacteria</taxon>
        <taxon>Pseudomonadales</taxon>
        <taxon>Pseudomonadaceae</taxon>
        <taxon>Pseudomonas</taxon>
        <taxon>Pseudomonas syringae</taxon>
    </lineage>
</organism>
<protein>
    <submittedName>
        <fullName evidence="1">Uncharacterized protein</fullName>
    </submittedName>
</protein>
<sequence>MAQDRFEAFVAACAQCERTLARGLQPRFAVLFAQAQDAQATHCATMCSFYYLRRTYS</sequence>
<dbReference type="AlphaFoldDB" id="A0A2V0QBJ8"/>
<name>A0A2V0QBJ8_PSESF</name>
<gene>
    <name evidence="1" type="ORF">KPSA1_03864</name>
</gene>
<accession>A0A2V0QBJ8</accession>
<evidence type="ECO:0000313" key="1">
    <source>
        <dbReference type="EMBL" id="GBH10446.1"/>
    </source>
</evidence>
<reference evidence="1 2" key="1">
    <citation type="submission" date="2018-04" db="EMBL/GenBank/DDBJ databases">
        <title>Draft genome sequence of Pseudomonas syringae pv. actinidiae biovar 1 strains isolated from kiwifruit in Kagawa prefecture.</title>
        <authorList>
            <person name="Tabuchi M."/>
            <person name="Saito M."/>
            <person name="Fujiwara S."/>
            <person name="Sasa N."/>
            <person name="Akimitsu K."/>
            <person name="Gomi K."/>
            <person name="Konishi-Sugita S."/>
            <person name="Hamano K."/>
            <person name="Kataoka I."/>
        </authorList>
    </citation>
    <scope>NUCLEOTIDE SEQUENCE [LARGE SCALE GENOMIC DNA]</scope>
    <source>
        <strain evidence="1 2">MAFF212206</strain>
    </source>
</reference>
<dbReference type="EMBL" id="BGJZ01000186">
    <property type="protein sequence ID" value="GBH10446.1"/>
    <property type="molecule type" value="Genomic_DNA"/>
</dbReference>
<proteinExistence type="predicted"/>
<evidence type="ECO:0000313" key="2">
    <source>
        <dbReference type="Proteomes" id="UP000247480"/>
    </source>
</evidence>
<comment type="caution">
    <text evidence="1">The sequence shown here is derived from an EMBL/GenBank/DDBJ whole genome shotgun (WGS) entry which is preliminary data.</text>
</comment>